<dbReference type="OMA" id="ITIAHTM"/>
<dbReference type="Gene3D" id="3.30.830.10">
    <property type="entry name" value="Metalloenzyme, LuxS/M16 peptidase-like"/>
    <property type="match status" value="1"/>
</dbReference>
<dbReference type="VEuPathDB" id="CryptoDB:CMU_039160"/>
<gene>
    <name evidence="1" type="ORF">CMU_039160</name>
</gene>
<name>B6A9F8_CRYMR</name>
<evidence type="ECO:0000313" key="2">
    <source>
        <dbReference type="Proteomes" id="UP000001460"/>
    </source>
</evidence>
<dbReference type="OrthoDB" id="340604at2759"/>
<reference evidence="1" key="1">
    <citation type="submission" date="2008-06" db="EMBL/GenBank/DDBJ databases">
        <authorList>
            <person name="Lorenzi H."/>
            <person name="Inman J."/>
            <person name="Miller J."/>
            <person name="Schobel S."/>
            <person name="Amedeo P."/>
            <person name="Caler E.V."/>
            <person name="da Silva J."/>
        </authorList>
    </citation>
    <scope>NUCLEOTIDE SEQUENCE [LARGE SCALE GENOMIC DNA]</scope>
    <source>
        <strain evidence="1">RN66</strain>
    </source>
</reference>
<dbReference type="Proteomes" id="UP000001460">
    <property type="component" value="Unassembled WGS sequence"/>
</dbReference>
<dbReference type="RefSeq" id="XP_002139198.1">
    <property type="nucleotide sequence ID" value="XM_002139162.1"/>
</dbReference>
<sequence length="1241" mass="141801">MPIKASDVFKSMIRSRRRPQEKPVKDIKVNRGTKYKTAKYFDFSYHQEIKKTKKHLSEDKKMSPLIRMLEKHQISRSTPLDPRKGSYYEYSNGFKVSIVTYEGIEASSLTMSFDISPDMIQQEKIPGLYHLTFQIMFLMEFIVDNESIGLVKKQSFKEYLYSINGSLSIKYMPSCMIVSLSSPSAHYIQVIEYFFDSIFLTFKGRKRNIVINQNVVDAALKELDMTYLDLINDDTVLRFELLRDSIRRNENSFVKTNSYSAIALTSLWSMGTNQTVRSLIDDDVLQLEMMKAYNRIVKADGAILAIQTTMPYKQLLSLLKGKFQIPFFSEVTSKDFNKKKSSEINFDNIEDNLNSKMSMPIMAIPQPKSIIIEHTSLNPNSNSIEIQWILPSFLSSIAASSSSKPLKVLAHLFESGPLLDFLLRRNLVDDIKSGEIYLTAYSSDKFGFTVFSILFSIPEKINSSASSPLVQFIVQATFTYIKSLIRQIDESVKVGKVIKENNTCNISDIHPIKRLIKDIRIIENQIANSMYYSSFTKNSLYDVHQSSEDFTEILVQNMKVHNPSEVMIGNNRFYSSDQGILQAVKHALVSNFRETNFRLYISNKNLESRLDAKVLSLKLNTTQSIKYLEIEFDPKFILMLRNNNLSQHLGSLDPLKDNQDVNDLFSEYLFNSTPNKILETSDLTFVDGDSDSMRYSNNKNKTRRIPETVPFISNPILVSNSSNIAIYYSSIAYSNKTKDIIQSSLSSSYIRWYEGTRDYLPSQSNFSKSEGSLSLYSFISRFLFAIWMNMMLASPLFMYKSAGAYVNFHSCSQSGTALPSNCFELYVVAPSPTFPTILRDSVHSINLLASLDISEYMANSIREAALEDIAEILNGDSATYLCAEKVQTLLLPEMTTLNQLNETLSSLSVEQIISLIKRNIHPLENPNIRLIGLISHIERIDKGAPLVRSILVPISDVSKVSDRDAVLQNKISTNPNYSEITLQYPILEVVRSTKTRLYFNLDSNSLDNSDKGNASSLWIHIPNRDQKGNIFSLLLSRILRLCFRNYYIPTSLIINHTLKSQLQLIVFPSPYMKQLGLMLVLESSSNEHLNISLSVIMLDFLIFMKQFISETFIEDSKWAQTSFIRHFYPSFKQISTEVILQLLRSQIQIDEQTAFMFGRIVSNSEPNKNKVLSTLSAEVLNNITFEKQRMYRSAGNITIAHTMSYLDMLIDDSSMVLVEKGFIVESRNNLRDLLDKLKFES</sequence>
<evidence type="ECO:0000313" key="1">
    <source>
        <dbReference type="EMBL" id="EEA04849.1"/>
    </source>
</evidence>
<keyword evidence="2" id="KW-1185">Reference proteome</keyword>
<dbReference type="AlphaFoldDB" id="B6A9F8"/>
<proteinExistence type="predicted"/>
<protein>
    <submittedName>
        <fullName evidence="1">Uncharacterized protein</fullName>
    </submittedName>
</protein>
<accession>B6A9F8</accession>
<dbReference type="GeneID" id="6994595"/>
<dbReference type="EMBL" id="DS989726">
    <property type="protein sequence ID" value="EEA04849.1"/>
    <property type="molecule type" value="Genomic_DNA"/>
</dbReference>
<organism evidence="1 2">
    <name type="scientific">Cryptosporidium muris (strain RN66)</name>
    <dbReference type="NCBI Taxonomy" id="441375"/>
    <lineage>
        <taxon>Eukaryota</taxon>
        <taxon>Sar</taxon>
        <taxon>Alveolata</taxon>
        <taxon>Apicomplexa</taxon>
        <taxon>Conoidasida</taxon>
        <taxon>Coccidia</taxon>
        <taxon>Eucoccidiorida</taxon>
        <taxon>Eimeriorina</taxon>
        <taxon>Cryptosporidiidae</taxon>
        <taxon>Cryptosporidium</taxon>
    </lineage>
</organism>